<gene>
    <name evidence="9" type="ORF">B0J13DRAFT_661488</name>
</gene>
<evidence type="ECO:0000256" key="4">
    <source>
        <dbReference type="ARBA" id="ARBA00023136"/>
    </source>
</evidence>
<dbReference type="EMBL" id="JAGMUU010000006">
    <property type="protein sequence ID" value="KAH7150539.1"/>
    <property type="molecule type" value="Genomic_DNA"/>
</dbReference>
<keyword evidence="4 7" id="KW-0472">Membrane</keyword>
<protein>
    <recommendedName>
        <fullName evidence="8">Rhodopsin domain-containing protein</fullName>
    </recommendedName>
</protein>
<feature type="transmembrane region" description="Helical" evidence="7">
    <location>
        <begin position="180"/>
        <end position="203"/>
    </location>
</feature>
<dbReference type="AlphaFoldDB" id="A0A9P9F2G2"/>
<feature type="transmembrane region" description="Helical" evidence="7">
    <location>
        <begin position="215"/>
        <end position="233"/>
    </location>
</feature>
<feature type="transmembrane region" description="Helical" evidence="7">
    <location>
        <begin position="99"/>
        <end position="122"/>
    </location>
</feature>
<dbReference type="OrthoDB" id="5273647at2759"/>
<comment type="similarity">
    <text evidence="5">Belongs to the SAT4 family.</text>
</comment>
<keyword evidence="10" id="KW-1185">Reference proteome</keyword>
<dbReference type="GO" id="GO:0016020">
    <property type="term" value="C:membrane"/>
    <property type="evidence" value="ECO:0007669"/>
    <property type="project" value="UniProtKB-SubCell"/>
</dbReference>
<feature type="transmembrane region" description="Helical" evidence="7">
    <location>
        <begin position="47"/>
        <end position="68"/>
    </location>
</feature>
<evidence type="ECO:0000313" key="10">
    <source>
        <dbReference type="Proteomes" id="UP000717696"/>
    </source>
</evidence>
<evidence type="ECO:0000313" key="9">
    <source>
        <dbReference type="EMBL" id="KAH7150539.1"/>
    </source>
</evidence>
<feature type="region of interest" description="Disordered" evidence="6">
    <location>
        <begin position="286"/>
        <end position="336"/>
    </location>
</feature>
<evidence type="ECO:0000256" key="5">
    <source>
        <dbReference type="ARBA" id="ARBA00038359"/>
    </source>
</evidence>
<sequence>MLEMTDIGPGPVAVLVSGWVFIAIATVAVGARVYLRLKIQRQCFVASDFFMFTAWLSAVVATIFTVLLDRLGALDPMVDTSMESYHGDENHIHQVFKLFWYWNIPVWSTLTLNKLTLLTLYLQIFPDFMRKRRILLWLTIAYVTASFGASVALLFLICHPIRDSWDLDHAGHCPIVLTEIVFWVTWALQFAGDLLVFALPWLVIYRIKMRRSLKYGMYFTFLLGIVNITFSILRFATIQVADWRNSIPFSTVTLWTTLDCNVGLVIACLPSLRPYFNPTKLGNRFRKSSKESGGGSKAPLTIGSHPTRRPRTAGLDGGDRADGREMDESEVDLAEE</sequence>
<keyword evidence="3 7" id="KW-1133">Transmembrane helix</keyword>
<proteinExistence type="inferred from homology"/>
<evidence type="ECO:0000256" key="3">
    <source>
        <dbReference type="ARBA" id="ARBA00022989"/>
    </source>
</evidence>
<name>A0A9P9F2G2_9HYPO</name>
<evidence type="ECO:0000259" key="8">
    <source>
        <dbReference type="Pfam" id="PF20684"/>
    </source>
</evidence>
<reference evidence="9" key="1">
    <citation type="journal article" date="2021" name="Nat. Commun.">
        <title>Genetic determinants of endophytism in the Arabidopsis root mycobiome.</title>
        <authorList>
            <person name="Mesny F."/>
            <person name="Miyauchi S."/>
            <person name="Thiergart T."/>
            <person name="Pickel B."/>
            <person name="Atanasova L."/>
            <person name="Karlsson M."/>
            <person name="Huettel B."/>
            <person name="Barry K.W."/>
            <person name="Haridas S."/>
            <person name="Chen C."/>
            <person name="Bauer D."/>
            <person name="Andreopoulos W."/>
            <person name="Pangilinan J."/>
            <person name="LaButti K."/>
            <person name="Riley R."/>
            <person name="Lipzen A."/>
            <person name="Clum A."/>
            <person name="Drula E."/>
            <person name="Henrissat B."/>
            <person name="Kohler A."/>
            <person name="Grigoriev I.V."/>
            <person name="Martin F.M."/>
            <person name="Hacquard S."/>
        </authorList>
    </citation>
    <scope>NUCLEOTIDE SEQUENCE</scope>
    <source>
        <strain evidence="9">MPI-CAGE-AT-0021</strain>
    </source>
</reference>
<dbReference type="Proteomes" id="UP000717696">
    <property type="component" value="Unassembled WGS sequence"/>
</dbReference>
<accession>A0A9P9F2G2</accession>
<comment type="caution">
    <text evidence="9">The sequence shown here is derived from an EMBL/GenBank/DDBJ whole genome shotgun (WGS) entry which is preliminary data.</text>
</comment>
<dbReference type="InterPro" id="IPR052337">
    <property type="entry name" value="SAT4-like"/>
</dbReference>
<evidence type="ECO:0000256" key="6">
    <source>
        <dbReference type="SAM" id="MobiDB-lite"/>
    </source>
</evidence>
<comment type="subcellular location">
    <subcellularLocation>
        <location evidence="1">Membrane</location>
        <topology evidence="1">Multi-pass membrane protein</topology>
    </subcellularLocation>
</comment>
<feature type="domain" description="Rhodopsin" evidence="8">
    <location>
        <begin position="31"/>
        <end position="276"/>
    </location>
</feature>
<dbReference type="Pfam" id="PF20684">
    <property type="entry name" value="Fung_rhodopsin"/>
    <property type="match status" value="1"/>
</dbReference>
<feature type="transmembrane region" description="Helical" evidence="7">
    <location>
        <begin position="253"/>
        <end position="276"/>
    </location>
</feature>
<feature type="transmembrane region" description="Helical" evidence="7">
    <location>
        <begin position="134"/>
        <end position="157"/>
    </location>
</feature>
<evidence type="ECO:0000256" key="1">
    <source>
        <dbReference type="ARBA" id="ARBA00004141"/>
    </source>
</evidence>
<feature type="compositionally biased region" description="Basic and acidic residues" evidence="6">
    <location>
        <begin position="317"/>
        <end position="326"/>
    </location>
</feature>
<evidence type="ECO:0000256" key="7">
    <source>
        <dbReference type="SAM" id="Phobius"/>
    </source>
</evidence>
<feature type="compositionally biased region" description="Acidic residues" evidence="6">
    <location>
        <begin position="327"/>
        <end position="336"/>
    </location>
</feature>
<evidence type="ECO:0000256" key="2">
    <source>
        <dbReference type="ARBA" id="ARBA00022692"/>
    </source>
</evidence>
<keyword evidence="2 7" id="KW-0812">Transmembrane</keyword>
<feature type="non-terminal residue" evidence="9">
    <location>
        <position position="1"/>
    </location>
</feature>
<dbReference type="PANTHER" id="PTHR33048">
    <property type="entry name" value="PTH11-LIKE INTEGRAL MEMBRANE PROTEIN (AFU_ORTHOLOGUE AFUA_5G11245)"/>
    <property type="match status" value="1"/>
</dbReference>
<dbReference type="PANTHER" id="PTHR33048:SF92">
    <property type="entry name" value="INTEGRAL MEMBRANE PROTEIN"/>
    <property type="match status" value="1"/>
</dbReference>
<dbReference type="InterPro" id="IPR049326">
    <property type="entry name" value="Rhodopsin_dom_fungi"/>
</dbReference>
<organism evidence="9 10">
    <name type="scientific">Dactylonectria estremocensis</name>
    <dbReference type="NCBI Taxonomy" id="1079267"/>
    <lineage>
        <taxon>Eukaryota</taxon>
        <taxon>Fungi</taxon>
        <taxon>Dikarya</taxon>
        <taxon>Ascomycota</taxon>
        <taxon>Pezizomycotina</taxon>
        <taxon>Sordariomycetes</taxon>
        <taxon>Hypocreomycetidae</taxon>
        <taxon>Hypocreales</taxon>
        <taxon>Nectriaceae</taxon>
        <taxon>Dactylonectria</taxon>
    </lineage>
</organism>
<feature type="transmembrane region" description="Helical" evidence="7">
    <location>
        <begin position="12"/>
        <end position="35"/>
    </location>
</feature>
<feature type="non-terminal residue" evidence="9">
    <location>
        <position position="336"/>
    </location>
</feature>